<dbReference type="GO" id="GO:0000155">
    <property type="term" value="F:phosphorelay sensor kinase activity"/>
    <property type="evidence" value="ECO:0007669"/>
    <property type="project" value="InterPro"/>
</dbReference>
<dbReference type="InterPro" id="IPR003594">
    <property type="entry name" value="HATPase_dom"/>
</dbReference>
<feature type="domain" description="Signal transduction histidine kinase subgroup 3 dimerisation and phosphoacceptor" evidence="11">
    <location>
        <begin position="126"/>
        <end position="191"/>
    </location>
</feature>
<dbReference type="Pfam" id="PF07730">
    <property type="entry name" value="HisKA_3"/>
    <property type="match status" value="1"/>
</dbReference>
<dbReference type="EC" id="2.7.13.3" evidence="2"/>
<keyword evidence="3" id="KW-0597">Phosphoprotein</keyword>
<gene>
    <name evidence="12" type="ORF">HDA36_000579</name>
</gene>
<dbReference type="PANTHER" id="PTHR24421">
    <property type="entry name" value="NITRATE/NITRITE SENSOR PROTEIN NARX-RELATED"/>
    <property type="match status" value="1"/>
</dbReference>
<sequence length="330" mass="34004">MINSLLLAAVTAVAVANGFDTVALPLWRQLLYLPLVAASYLSGRALPTPWERWVLGAGALAGAGTALADRGTGLAVLFSVGLGVALPWLAGRYLRQQAQLVEAGRDRVARLEREQAHVAERARLRERTRIAEDVHDSLGHALALMALRAGALELAPGSDPAARAAAAELRALAVQATDRLRATLAVLRTGEDPGTAVPDEPVTELVRRAAEAGMRVRTDPEEGPGPLPPLAERAVQRVVREALTNAARYAPGAPVRVGFARSAGRISVSVANGAPNGPAAPAGGGTGLAALRARVELLGGELSAGPEDGGFAVRAGIPLDATGPGERGPR</sequence>
<evidence type="ECO:0000256" key="2">
    <source>
        <dbReference type="ARBA" id="ARBA00012438"/>
    </source>
</evidence>
<name>A0A7W8VC22_9ACTN</name>
<evidence type="ECO:0000259" key="11">
    <source>
        <dbReference type="Pfam" id="PF07730"/>
    </source>
</evidence>
<dbReference type="InterPro" id="IPR011712">
    <property type="entry name" value="Sig_transdc_His_kin_sub3_dim/P"/>
</dbReference>
<dbReference type="CDD" id="cd16917">
    <property type="entry name" value="HATPase_UhpB-NarQ-NarX-like"/>
    <property type="match status" value="1"/>
</dbReference>
<evidence type="ECO:0000259" key="10">
    <source>
        <dbReference type="Pfam" id="PF02518"/>
    </source>
</evidence>
<keyword evidence="7" id="KW-0067">ATP-binding</keyword>
<feature type="domain" description="Histidine kinase/HSP90-like ATPase" evidence="10">
    <location>
        <begin position="232"/>
        <end position="319"/>
    </location>
</feature>
<keyword evidence="5" id="KW-0547">Nucleotide-binding</keyword>
<feature type="region of interest" description="Disordered" evidence="9">
    <location>
        <begin position="309"/>
        <end position="330"/>
    </location>
</feature>
<organism evidence="12 13">
    <name type="scientific">Nocardiopsis composta</name>
    <dbReference type="NCBI Taxonomy" id="157465"/>
    <lineage>
        <taxon>Bacteria</taxon>
        <taxon>Bacillati</taxon>
        <taxon>Actinomycetota</taxon>
        <taxon>Actinomycetes</taxon>
        <taxon>Streptosporangiales</taxon>
        <taxon>Nocardiopsidaceae</taxon>
        <taxon>Nocardiopsis</taxon>
    </lineage>
</organism>
<comment type="caution">
    <text evidence="12">The sequence shown here is derived from an EMBL/GenBank/DDBJ whole genome shotgun (WGS) entry which is preliminary data.</text>
</comment>
<comment type="catalytic activity">
    <reaction evidence="1">
        <text>ATP + protein L-histidine = ADP + protein N-phospho-L-histidine.</text>
        <dbReference type="EC" id="2.7.13.3"/>
    </reaction>
</comment>
<keyword evidence="13" id="KW-1185">Reference proteome</keyword>
<evidence type="ECO:0000256" key="6">
    <source>
        <dbReference type="ARBA" id="ARBA00022777"/>
    </source>
</evidence>
<keyword evidence="4" id="KW-0808">Transferase</keyword>
<dbReference type="PANTHER" id="PTHR24421:SF10">
    <property type="entry name" value="NITRATE_NITRITE SENSOR PROTEIN NARQ"/>
    <property type="match status" value="1"/>
</dbReference>
<protein>
    <recommendedName>
        <fullName evidence="2">histidine kinase</fullName>
        <ecNumber evidence="2">2.7.13.3</ecNumber>
    </recommendedName>
</protein>
<dbReference type="GO" id="GO:0046983">
    <property type="term" value="F:protein dimerization activity"/>
    <property type="evidence" value="ECO:0007669"/>
    <property type="project" value="InterPro"/>
</dbReference>
<proteinExistence type="predicted"/>
<evidence type="ECO:0000256" key="5">
    <source>
        <dbReference type="ARBA" id="ARBA00022741"/>
    </source>
</evidence>
<evidence type="ECO:0000256" key="7">
    <source>
        <dbReference type="ARBA" id="ARBA00022840"/>
    </source>
</evidence>
<dbReference type="Pfam" id="PF02518">
    <property type="entry name" value="HATPase_c"/>
    <property type="match status" value="1"/>
</dbReference>
<dbReference type="Proteomes" id="UP000572635">
    <property type="component" value="Unassembled WGS sequence"/>
</dbReference>
<dbReference type="InterPro" id="IPR036890">
    <property type="entry name" value="HATPase_C_sf"/>
</dbReference>
<evidence type="ECO:0000256" key="3">
    <source>
        <dbReference type="ARBA" id="ARBA00022553"/>
    </source>
</evidence>
<evidence type="ECO:0000256" key="4">
    <source>
        <dbReference type="ARBA" id="ARBA00022679"/>
    </source>
</evidence>
<accession>A0A7W8VC22</accession>
<dbReference type="EMBL" id="JACHDB010000001">
    <property type="protein sequence ID" value="MBB5430495.1"/>
    <property type="molecule type" value="Genomic_DNA"/>
</dbReference>
<dbReference type="InterPro" id="IPR050482">
    <property type="entry name" value="Sensor_HK_TwoCompSys"/>
</dbReference>
<keyword evidence="6 12" id="KW-0418">Kinase</keyword>
<evidence type="ECO:0000313" key="12">
    <source>
        <dbReference type="EMBL" id="MBB5430495.1"/>
    </source>
</evidence>
<dbReference type="GO" id="GO:0005524">
    <property type="term" value="F:ATP binding"/>
    <property type="evidence" value="ECO:0007669"/>
    <property type="project" value="UniProtKB-KW"/>
</dbReference>
<evidence type="ECO:0000256" key="1">
    <source>
        <dbReference type="ARBA" id="ARBA00000085"/>
    </source>
</evidence>
<evidence type="ECO:0000256" key="9">
    <source>
        <dbReference type="SAM" id="MobiDB-lite"/>
    </source>
</evidence>
<dbReference type="AlphaFoldDB" id="A0A7W8VC22"/>
<evidence type="ECO:0000256" key="8">
    <source>
        <dbReference type="ARBA" id="ARBA00023012"/>
    </source>
</evidence>
<dbReference type="Gene3D" id="3.30.565.10">
    <property type="entry name" value="Histidine kinase-like ATPase, C-terminal domain"/>
    <property type="match status" value="1"/>
</dbReference>
<dbReference type="Gene3D" id="1.20.5.1930">
    <property type="match status" value="1"/>
</dbReference>
<keyword evidence="8" id="KW-0902">Two-component regulatory system</keyword>
<reference evidence="12 13" key="1">
    <citation type="submission" date="2020-08" db="EMBL/GenBank/DDBJ databases">
        <title>Sequencing the genomes of 1000 actinobacteria strains.</title>
        <authorList>
            <person name="Klenk H.-P."/>
        </authorList>
    </citation>
    <scope>NUCLEOTIDE SEQUENCE [LARGE SCALE GENOMIC DNA]</scope>
    <source>
        <strain evidence="12 13">DSM 44551</strain>
    </source>
</reference>
<dbReference type="SUPFAM" id="SSF55874">
    <property type="entry name" value="ATPase domain of HSP90 chaperone/DNA topoisomerase II/histidine kinase"/>
    <property type="match status" value="1"/>
</dbReference>
<evidence type="ECO:0000313" key="13">
    <source>
        <dbReference type="Proteomes" id="UP000572635"/>
    </source>
</evidence>
<dbReference type="GO" id="GO:0016020">
    <property type="term" value="C:membrane"/>
    <property type="evidence" value="ECO:0007669"/>
    <property type="project" value="InterPro"/>
</dbReference>
<dbReference type="RefSeq" id="WP_184388414.1">
    <property type="nucleotide sequence ID" value="NZ_BAAAJD010000023.1"/>
</dbReference>